<evidence type="ECO:0000256" key="2">
    <source>
        <dbReference type="ARBA" id="ARBA00022654"/>
    </source>
</evidence>
<proteinExistence type="predicted"/>
<dbReference type="EMBL" id="CP011114">
    <property type="protein sequence ID" value="AKG35517.1"/>
    <property type="molecule type" value="Genomic_DNA"/>
</dbReference>
<evidence type="ECO:0000313" key="9">
    <source>
        <dbReference type="EMBL" id="AKG35517.1"/>
    </source>
</evidence>
<dbReference type="HOGENOM" id="CLU_119880_0_0_9"/>
<dbReference type="Pfam" id="PF04647">
    <property type="entry name" value="AgrB"/>
    <property type="match status" value="1"/>
</dbReference>
<feature type="transmembrane region" description="Helical" evidence="8">
    <location>
        <begin position="113"/>
        <end position="141"/>
    </location>
</feature>
<dbReference type="InterPro" id="IPR006741">
    <property type="entry name" value="AgrB"/>
</dbReference>
<keyword evidence="6 8" id="KW-1133">Transmembrane helix</keyword>
<reference evidence="9 10" key="1">
    <citation type="submission" date="2015-03" db="EMBL/GenBank/DDBJ databases">
        <authorList>
            <person name="Abdul Halim M."/>
        </authorList>
    </citation>
    <scope>NUCLEOTIDE SEQUENCE [LARGE SCALE GENOMIC DNA]</scope>
    <source>
        <strain evidence="9 10">ATCC 35681</strain>
    </source>
</reference>
<keyword evidence="5" id="KW-0378">Hydrolase</keyword>
<sequence length="149" mass="16772">MAYSLGIIMNTLLTFAASSLISWLLGNFEATLTFMLCFSLLRVCSGGFHLKTATACNIASTFIYSFIPYFFAVSGTMLWTMNAVSLIMMILFAPNPDKNAQIPVKWFPYLKCASILLVCFNFWIGSSNMALAFFIQSLTIIPWERRLRS</sequence>
<evidence type="ECO:0000256" key="4">
    <source>
        <dbReference type="ARBA" id="ARBA00022692"/>
    </source>
</evidence>
<evidence type="ECO:0000313" key="10">
    <source>
        <dbReference type="Proteomes" id="UP000034189"/>
    </source>
</evidence>
<evidence type="ECO:0008006" key="11">
    <source>
        <dbReference type="Google" id="ProtNLM"/>
    </source>
</evidence>
<protein>
    <recommendedName>
        <fullName evidence="11">Accessory gene regulator B</fullName>
    </recommendedName>
</protein>
<feature type="transmembrane region" description="Helical" evidence="8">
    <location>
        <begin position="32"/>
        <end position="50"/>
    </location>
</feature>
<evidence type="ECO:0000256" key="6">
    <source>
        <dbReference type="ARBA" id="ARBA00022989"/>
    </source>
</evidence>
<organism evidence="9 10">
    <name type="scientific">Paenibacillus durus ATCC 35681</name>
    <dbReference type="NCBI Taxonomy" id="1333534"/>
    <lineage>
        <taxon>Bacteria</taxon>
        <taxon>Bacillati</taxon>
        <taxon>Bacillota</taxon>
        <taxon>Bacilli</taxon>
        <taxon>Bacillales</taxon>
        <taxon>Paenibacillaceae</taxon>
        <taxon>Paenibacillus</taxon>
    </lineage>
</organism>
<feature type="transmembrane region" description="Helical" evidence="8">
    <location>
        <begin position="62"/>
        <end position="93"/>
    </location>
</feature>
<keyword evidence="2" id="KW-0673">Quorum sensing</keyword>
<dbReference type="PATRIC" id="fig|1333534.5.peg.3038"/>
<dbReference type="GO" id="GO:0006508">
    <property type="term" value="P:proteolysis"/>
    <property type="evidence" value="ECO:0007669"/>
    <property type="project" value="UniProtKB-KW"/>
</dbReference>
<keyword evidence="3" id="KW-0645">Protease</keyword>
<gene>
    <name evidence="9" type="ORF">VK70_13815</name>
</gene>
<dbReference type="SMART" id="SM00793">
    <property type="entry name" value="AgrB"/>
    <property type="match status" value="1"/>
</dbReference>
<evidence type="ECO:0000256" key="1">
    <source>
        <dbReference type="ARBA" id="ARBA00022475"/>
    </source>
</evidence>
<reference evidence="9 10" key="2">
    <citation type="journal article" date="2016" name="Genome Announc.">
        <title>Genome Sequence of a Gram-Positive Diazotroph, Paenibacillus durus Type Strain ATCC 35681.</title>
        <authorList>
            <person name="Halim M.A."/>
            <person name="Rahman A.Y."/>
            <person name="Sim K.S."/>
            <person name="Yam H.C."/>
            <person name="Rahim A.A."/>
            <person name="Ghazali A.H."/>
            <person name="Najimudin N."/>
        </authorList>
    </citation>
    <scope>NUCLEOTIDE SEQUENCE [LARGE SCALE GENOMIC DNA]</scope>
    <source>
        <strain evidence="9 10">ATCC 35681</strain>
    </source>
</reference>
<evidence type="ECO:0000256" key="7">
    <source>
        <dbReference type="ARBA" id="ARBA00023136"/>
    </source>
</evidence>
<evidence type="ECO:0000256" key="8">
    <source>
        <dbReference type="SAM" id="Phobius"/>
    </source>
</evidence>
<name>A0A0F7FAE6_PAEDU</name>
<dbReference type="GO" id="GO:0009372">
    <property type="term" value="P:quorum sensing"/>
    <property type="evidence" value="ECO:0007669"/>
    <property type="project" value="UniProtKB-KW"/>
</dbReference>
<keyword evidence="4 8" id="KW-0812">Transmembrane</keyword>
<dbReference type="GO" id="GO:0008233">
    <property type="term" value="F:peptidase activity"/>
    <property type="evidence" value="ECO:0007669"/>
    <property type="project" value="UniProtKB-KW"/>
</dbReference>
<accession>A0A0F7FAE6</accession>
<dbReference type="GO" id="GO:0016020">
    <property type="term" value="C:membrane"/>
    <property type="evidence" value="ECO:0007669"/>
    <property type="project" value="InterPro"/>
</dbReference>
<evidence type="ECO:0000256" key="5">
    <source>
        <dbReference type="ARBA" id="ARBA00022801"/>
    </source>
</evidence>
<keyword evidence="1" id="KW-1003">Cell membrane</keyword>
<dbReference type="AlphaFoldDB" id="A0A0F7FAE6"/>
<dbReference type="Proteomes" id="UP000034189">
    <property type="component" value="Chromosome"/>
</dbReference>
<evidence type="ECO:0000256" key="3">
    <source>
        <dbReference type="ARBA" id="ARBA00022670"/>
    </source>
</evidence>
<keyword evidence="7 8" id="KW-0472">Membrane</keyword>
<feature type="transmembrane region" description="Helical" evidence="8">
    <location>
        <begin position="7"/>
        <end position="26"/>
    </location>
</feature>